<dbReference type="Pfam" id="PF24800">
    <property type="entry name" value="DUF7702"/>
    <property type="match status" value="1"/>
</dbReference>
<gene>
    <name evidence="3" type="ORF">B7463_g12322</name>
</gene>
<dbReference type="OrthoDB" id="2560628at2759"/>
<evidence type="ECO:0000313" key="4">
    <source>
        <dbReference type="Proteomes" id="UP000258309"/>
    </source>
</evidence>
<sequence>MPSESSYGLMEGAGAIGKIVAKRATAISRRSRIIQIAQLPTTIALILCIVGGTDEASSKASDQAEGPKYFKIGIAIFMVIYVLLVGLTVITARDASRAPFGENRVYYAVAIALPFIAVRLLYSVLSVFTTMKAFSLTGGNTVVELCMALVEEFVVVVTYTAAGLMTSA</sequence>
<dbReference type="InterPro" id="IPR056119">
    <property type="entry name" value="DUF7702"/>
</dbReference>
<evidence type="ECO:0000256" key="1">
    <source>
        <dbReference type="SAM" id="Phobius"/>
    </source>
</evidence>
<dbReference type="PANTHER" id="PTHR42109">
    <property type="entry name" value="UNPLACED GENOMIC SCAFFOLD UM_SCAF_CONTIG_1.265, WHOLE GENOME SHOTGUN SEQUENCE"/>
    <property type="match status" value="1"/>
</dbReference>
<feature type="non-terminal residue" evidence="3">
    <location>
        <position position="1"/>
    </location>
</feature>
<dbReference type="PANTHER" id="PTHR42109:SF2">
    <property type="entry name" value="INTEGRAL MEMBRANE PROTEIN"/>
    <property type="match status" value="1"/>
</dbReference>
<feature type="non-terminal residue" evidence="3">
    <location>
        <position position="168"/>
    </location>
</feature>
<organism evidence="3 4">
    <name type="scientific">Scytalidium lignicola</name>
    <name type="common">Hyphomycete</name>
    <dbReference type="NCBI Taxonomy" id="5539"/>
    <lineage>
        <taxon>Eukaryota</taxon>
        <taxon>Fungi</taxon>
        <taxon>Dikarya</taxon>
        <taxon>Ascomycota</taxon>
        <taxon>Pezizomycotina</taxon>
        <taxon>Leotiomycetes</taxon>
        <taxon>Leotiomycetes incertae sedis</taxon>
        <taxon>Scytalidium</taxon>
    </lineage>
</organism>
<proteinExistence type="predicted"/>
<evidence type="ECO:0000313" key="3">
    <source>
        <dbReference type="EMBL" id="RFU24021.1"/>
    </source>
</evidence>
<reference evidence="3 4" key="1">
    <citation type="submission" date="2018-05" db="EMBL/GenBank/DDBJ databases">
        <title>Draft genome sequence of Scytalidium lignicola DSM 105466, a ubiquitous saprotrophic fungus.</title>
        <authorList>
            <person name="Buettner E."/>
            <person name="Gebauer A.M."/>
            <person name="Hofrichter M."/>
            <person name="Liers C."/>
            <person name="Kellner H."/>
        </authorList>
    </citation>
    <scope>NUCLEOTIDE SEQUENCE [LARGE SCALE GENOMIC DNA]</scope>
    <source>
        <strain evidence="3 4">DSM 105466</strain>
    </source>
</reference>
<feature type="transmembrane region" description="Helical" evidence="1">
    <location>
        <begin position="142"/>
        <end position="162"/>
    </location>
</feature>
<comment type="caution">
    <text evidence="3">The sequence shown here is derived from an EMBL/GenBank/DDBJ whole genome shotgun (WGS) entry which is preliminary data.</text>
</comment>
<name>A0A3E2GS41_SCYLI</name>
<evidence type="ECO:0000259" key="2">
    <source>
        <dbReference type="Pfam" id="PF24800"/>
    </source>
</evidence>
<feature type="transmembrane region" description="Helical" evidence="1">
    <location>
        <begin position="104"/>
        <end position="122"/>
    </location>
</feature>
<protein>
    <recommendedName>
        <fullName evidence="2">DUF7702 domain-containing protein</fullName>
    </recommendedName>
</protein>
<keyword evidence="1" id="KW-0472">Membrane</keyword>
<accession>A0A3E2GS41</accession>
<dbReference type="Proteomes" id="UP000258309">
    <property type="component" value="Unassembled WGS sequence"/>
</dbReference>
<feature type="domain" description="DUF7702" evidence="2">
    <location>
        <begin position="26"/>
        <end position="166"/>
    </location>
</feature>
<feature type="transmembrane region" description="Helical" evidence="1">
    <location>
        <begin position="72"/>
        <end position="92"/>
    </location>
</feature>
<keyword evidence="1" id="KW-1133">Transmembrane helix</keyword>
<keyword evidence="1" id="KW-0812">Transmembrane</keyword>
<keyword evidence="4" id="KW-1185">Reference proteome</keyword>
<dbReference type="EMBL" id="NCSJ02000530">
    <property type="protein sequence ID" value="RFU24021.1"/>
    <property type="molecule type" value="Genomic_DNA"/>
</dbReference>
<dbReference type="AlphaFoldDB" id="A0A3E2GS41"/>